<feature type="domain" description="Transketolase-like pyrimidine-binding" evidence="1">
    <location>
        <begin position="4"/>
        <end position="82"/>
    </location>
</feature>
<dbReference type="Gene3D" id="3.40.50.920">
    <property type="match status" value="1"/>
</dbReference>
<dbReference type="SUPFAM" id="SSF52922">
    <property type="entry name" value="TK C-terminal domain-like"/>
    <property type="match status" value="1"/>
</dbReference>
<sequence>RCLEQIRNDICYQNLDVKIVGVGGGFSYGVLGATHHAIEDLGILRVLPNFTVLCPGDPIEVEQLMLKSYLTKSPTYIRLNRSGEKIIHKLGDVIEIGKPFVLKKGKDGAVVVNGVFLGIGKEIVEKLAKMGYNLKLISLPTLKPVDKNFLFKELKEYKLVFSLEEHNIMGGLGTVLAEVLMEKEWRGTLKRLAIPDQYFYRVGGAEYIRRRYRLSAEQLTDYILKNFIKK</sequence>
<dbReference type="PANTHER" id="PTHR43825:SF5">
    <property type="entry name" value="HYPOTHETICAL TRANSKETOLASE FAMILY PROTEIN"/>
    <property type="match status" value="1"/>
</dbReference>
<feature type="domain" description="Transketolase C-terminal" evidence="2">
    <location>
        <begin position="101"/>
        <end position="208"/>
    </location>
</feature>
<dbReference type="Proteomes" id="UP000230767">
    <property type="component" value="Unassembled WGS sequence"/>
</dbReference>
<dbReference type="CDD" id="cd07033">
    <property type="entry name" value="TPP_PYR_DXS_TK_like"/>
    <property type="match status" value="1"/>
</dbReference>
<reference evidence="4" key="1">
    <citation type="submission" date="2017-09" db="EMBL/GenBank/DDBJ databases">
        <title>Depth-based differentiation of microbial function through sediment-hosted aquifers and enrichment of novel symbionts in the deep terrestrial subsurface.</title>
        <authorList>
            <person name="Probst A.J."/>
            <person name="Ladd B."/>
            <person name="Jarett J.K."/>
            <person name="Geller-Mcgrath D.E."/>
            <person name="Sieber C.M.K."/>
            <person name="Emerson J.B."/>
            <person name="Anantharaman K."/>
            <person name="Thomas B.C."/>
            <person name="Malmstrom R."/>
            <person name="Stieglmeier M."/>
            <person name="Klingl A."/>
            <person name="Woyke T."/>
            <person name="Ryan C.M."/>
            <person name="Banfield J.F."/>
        </authorList>
    </citation>
    <scope>NUCLEOTIDE SEQUENCE [LARGE SCALE GENOMIC DNA]</scope>
</reference>
<evidence type="ECO:0000259" key="2">
    <source>
        <dbReference type="Pfam" id="PF02780"/>
    </source>
</evidence>
<dbReference type="InterPro" id="IPR033248">
    <property type="entry name" value="Transketolase_C"/>
</dbReference>
<name>A0A2M7R7Q4_9BACT</name>
<dbReference type="InterPro" id="IPR051157">
    <property type="entry name" value="PDH/Transketolase"/>
</dbReference>
<dbReference type="PANTHER" id="PTHR43825">
    <property type="entry name" value="PYRUVATE DEHYDROGENASE E1 COMPONENT"/>
    <property type="match status" value="1"/>
</dbReference>
<accession>A0A2M7R7Q4</accession>
<organism evidence="3 4">
    <name type="scientific">Candidatus Nealsonbacteria bacterium CG_4_10_14_0_8_um_filter_37_14</name>
    <dbReference type="NCBI Taxonomy" id="1974684"/>
    <lineage>
        <taxon>Bacteria</taxon>
        <taxon>Candidatus Nealsoniibacteriota</taxon>
    </lineage>
</organism>
<dbReference type="SUPFAM" id="SSF52518">
    <property type="entry name" value="Thiamin diphosphate-binding fold (THDP-binding)"/>
    <property type="match status" value="1"/>
</dbReference>
<feature type="non-terminal residue" evidence="3">
    <location>
        <position position="1"/>
    </location>
</feature>
<dbReference type="InterPro" id="IPR005475">
    <property type="entry name" value="Transketolase-like_Pyr-bd"/>
</dbReference>
<dbReference type="Pfam" id="PF02779">
    <property type="entry name" value="Transket_pyr"/>
    <property type="match status" value="1"/>
</dbReference>
<dbReference type="Gene3D" id="3.40.50.970">
    <property type="match status" value="1"/>
</dbReference>
<protein>
    <submittedName>
        <fullName evidence="3">1-deoxy-D-xylulose-5-phosphate synthase</fullName>
    </submittedName>
</protein>
<evidence type="ECO:0000259" key="1">
    <source>
        <dbReference type="Pfam" id="PF02779"/>
    </source>
</evidence>
<dbReference type="AlphaFoldDB" id="A0A2M7R7Q4"/>
<evidence type="ECO:0000313" key="3">
    <source>
        <dbReference type="EMBL" id="PIY89598.1"/>
    </source>
</evidence>
<dbReference type="InterPro" id="IPR009014">
    <property type="entry name" value="Transketo_C/PFOR_II"/>
</dbReference>
<comment type="caution">
    <text evidence="3">The sequence shown here is derived from an EMBL/GenBank/DDBJ whole genome shotgun (WGS) entry which is preliminary data.</text>
</comment>
<dbReference type="InterPro" id="IPR029061">
    <property type="entry name" value="THDP-binding"/>
</dbReference>
<proteinExistence type="predicted"/>
<dbReference type="EMBL" id="PFLW01000015">
    <property type="protein sequence ID" value="PIY89598.1"/>
    <property type="molecule type" value="Genomic_DNA"/>
</dbReference>
<evidence type="ECO:0000313" key="4">
    <source>
        <dbReference type="Proteomes" id="UP000230767"/>
    </source>
</evidence>
<gene>
    <name evidence="3" type="ORF">COY73_00470</name>
</gene>
<dbReference type="Pfam" id="PF02780">
    <property type="entry name" value="Transketolase_C"/>
    <property type="match status" value="1"/>
</dbReference>